<sequence>MRIFVLVGVRSGDGAVPTCPPSVWHLQQCIRARSPPCYHATSGGHLWTRDALFRSLRRTHADAEAESGLKNAAPIPQRLFYFFSALLDVGDNEEDAEVVAMLLTELCVAWPGTIAAHMEVCRARCGDLPPVCASLPHANTSSSAQRATSCEAEGGEASWFARDTTREETLLVLLAREVEATANTQDSFFKRWGVHDAWDHIRALQGRSWWVNGGTVAVLPPEVNTRVVEPFITLELSRLTNACPPQSTDSRICRDGGLTLENALAHAILEKELTHRLMLYLRKEVEQRVEYRALHRMTVAVPPAMAVFLRDLSSSVLHECLLFHTVDCPLFAVGGGDSNAAQSVVERAIGVVAPAASTNVFVLPQKSSLSSTELQDMRYRVADEETSRLTELFREYDVLLSSGGYVRVPLAPVSRYVFTQLLCQTELPSALMSPFMRSHAHLTCAASDTAADSTRRCYPTEEEVVLGVKVTWAVGRWTAALQRGLGVMPLMSLPIWNQSRCLGRDQLCSWIQERMRAAKHEASLLFSVEKSAETNTKGKGVTHLTSTASVRSGDATDSPRHSRDAALGELEHRLFAPFPSSYHGSSTEWIGQALRDVAREQANAASSMVKCNDSPASAAGNDSASDEAVPPYGLDRDSCESSSDQTSDGGEDKIVGFGVPAMKEAETLLAQQTELEGLLYDELTSQSAGRQTRIADTLADYVSREDLNSAKVEAQGDVSSWLTLADMQHVARNELFLQHAELLESEMKHGI</sequence>
<organism evidence="2 3">
    <name type="scientific">Porcisia hertigi</name>
    <dbReference type="NCBI Taxonomy" id="2761500"/>
    <lineage>
        <taxon>Eukaryota</taxon>
        <taxon>Discoba</taxon>
        <taxon>Euglenozoa</taxon>
        <taxon>Kinetoplastea</taxon>
        <taxon>Metakinetoplastina</taxon>
        <taxon>Trypanosomatida</taxon>
        <taxon>Trypanosomatidae</taxon>
        <taxon>Leishmaniinae</taxon>
        <taxon>Porcisia</taxon>
    </lineage>
</organism>
<comment type="caution">
    <text evidence="2">The sequence shown here is derived from an EMBL/GenBank/DDBJ whole genome shotgun (WGS) entry which is preliminary data.</text>
</comment>
<dbReference type="KEGG" id="phet:94289099"/>
<dbReference type="RefSeq" id="XP_067755466.1">
    <property type="nucleotide sequence ID" value="XM_067899022.1"/>
</dbReference>
<feature type="region of interest" description="Disordered" evidence="1">
    <location>
        <begin position="536"/>
        <end position="562"/>
    </location>
</feature>
<dbReference type="AlphaFoldDB" id="A0A836L6A4"/>
<dbReference type="Proteomes" id="UP000674318">
    <property type="component" value="Unassembled WGS sequence"/>
</dbReference>
<evidence type="ECO:0000256" key="1">
    <source>
        <dbReference type="SAM" id="MobiDB-lite"/>
    </source>
</evidence>
<feature type="region of interest" description="Disordered" evidence="1">
    <location>
        <begin position="606"/>
        <end position="655"/>
    </location>
</feature>
<name>A0A836L6A4_9TRYP</name>
<dbReference type="OrthoDB" id="273377at2759"/>
<dbReference type="EMBL" id="JAFJZO010000030">
    <property type="protein sequence ID" value="KAG5498712.1"/>
    <property type="molecule type" value="Genomic_DNA"/>
</dbReference>
<evidence type="ECO:0000313" key="2">
    <source>
        <dbReference type="EMBL" id="KAG5498712.1"/>
    </source>
</evidence>
<accession>A0A836L6A4</accession>
<feature type="compositionally biased region" description="Polar residues" evidence="1">
    <location>
        <begin position="536"/>
        <end position="550"/>
    </location>
</feature>
<protein>
    <submittedName>
        <fullName evidence="2">Uncharacterized protein</fullName>
    </submittedName>
</protein>
<evidence type="ECO:0000313" key="3">
    <source>
        <dbReference type="Proteomes" id="UP000674318"/>
    </source>
</evidence>
<keyword evidence="3" id="KW-1185">Reference proteome</keyword>
<proteinExistence type="predicted"/>
<gene>
    <name evidence="2" type="ORF">JKF63_03000</name>
</gene>
<dbReference type="GeneID" id="94289099"/>
<reference evidence="2 3" key="1">
    <citation type="submission" date="2021-02" db="EMBL/GenBank/DDBJ databases">
        <title>Porcisia hertigi Genome sequencing and assembly.</title>
        <authorList>
            <person name="Almutairi H."/>
            <person name="Gatherer D."/>
        </authorList>
    </citation>
    <scope>NUCLEOTIDE SEQUENCE [LARGE SCALE GENOMIC DNA]</scope>
    <source>
        <strain evidence="2 3">C119</strain>
    </source>
</reference>